<proteinExistence type="predicted"/>
<reference evidence="2 3" key="1">
    <citation type="submission" date="2020-05" db="EMBL/GenBank/DDBJ databases">
        <title>Genome Sequencing of Type Strains.</title>
        <authorList>
            <person name="Lemaire J.F."/>
            <person name="Inderbitzin P."/>
            <person name="Gregorio O.A."/>
            <person name="Collins S.B."/>
            <person name="Wespe N."/>
            <person name="Knight-Connoni V."/>
        </authorList>
    </citation>
    <scope>NUCLEOTIDE SEQUENCE [LARGE SCALE GENOMIC DNA]</scope>
    <source>
        <strain evidence="2 3">ATCC 25174</strain>
    </source>
</reference>
<dbReference type="EMBL" id="JABMCI010000070">
    <property type="protein sequence ID" value="NUU19291.1"/>
    <property type="molecule type" value="Genomic_DNA"/>
</dbReference>
<feature type="transmembrane region" description="Helical" evidence="1">
    <location>
        <begin position="12"/>
        <end position="32"/>
    </location>
</feature>
<name>A0A7Y6A3Z8_9CELL</name>
<keyword evidence="1" id="KW-1133">Transmembrane helix</keyword>
<evidence type="ECO:0000313" key="2">
    <source>
        <dbReference type="EMBL" id="NUU19291.1"/>
    </source>
</evidence>
<dbReference type="RefSeq" id="WP_175349189.1">
    <property type="nucleotide sequence ID" value="NZ_JABMCI010000070.1"/>
</dbReference>
<comment type="caution">
    <text evidence="2">The sequence shown here is derived from an EMBL/GenBank/DDBJ whole genome shotgun (WGS) entry which is preliminary data.</text>
</comment>
<protein>
    <submittedName>
        <fullName evidence="2">Uncharacterized protein</fullName>
    </submittedName>
</protein>
<gene>
    <name evidence="2" type="ORF">HP550_18735</name>
</gene>
<keyword evidence="3" id="KW-1185">Reference proteome</keyword>
<organism evidence="2 3">
    <name type="scientific">Cellulomonas humilata</name>
    <dbReference type="NCBI Taxonomy" id="144055"/>
    <lineage>
        <taxon>Bacteria</taxon>
        <taxon>Bacillati</taxon>
        <taxon>Actinomycetota</taxon>
        <taxon>Actinomycetes</taxon>
        <taxon>Micrococcales</taxon>
        <taxon>Cellulomonadaceae</taxon>
        <taxon>Cellulomonas</taxon>
    </lineage>
</organism>
<evidence type="ECO:0000256" key="1">
    <source>
        <dbReference type="SAM" id="Phobius"/>
    </source>
</evidence>
<keyword evidence="1" id="KW-0812">Transmembrane</keyword>
<evidence type="ECO:0000313" key="3">
    <source>
        <dbReference type="Proteomes" id="UP000565724"/>
    </source>
</evidence>
<feature type="transmembrane region" description="Helical" evidence="1">
    <location>
        <begin position="155"/>
        <end position="175"/>
    </location>
</feature>
<sequence length="214" mass="21370">MPAPATGPLRLVRAGVVAAVTVALASLAHVLAGGALPPTVVLVTLTAVTLAAAVVLTARRVGTVGALALLGVGQLAIHSSFSLFTTMACVPGPDGQAALFGHVHHAGMAMEPLAACSAVEQTLAPPLLGASAVLVLHVAAAVVAALVLAGADRALWGIAAWLAPLVGSEAAAVVVPRPTLPTPVDVPWSGYAWWRDAVPLRGPPAWQSPVVPPR</sequence>
<accession>A0A7Y6A3Z8</accession>
<keyword evidence="1" id="KW-0472">Membrane</keyword>
<feature type="transmembrane region" description="Helical" evidence="1">
    <location>
        <begin position="64"/>
        <end position="84"/>
    </location>
</feature>
<dbReference type="Proteomes" id="UP000565724">
    <property type="component" value="Unassembled WGS sequence"/>
</dbReference>
<dbReference type="AlphaFoldDB" id="A0A7Y6A3Z8"/>
<feature type="transmembrane region" description="Helical" evidence="1">
    <location>
        <begin position="127"/>
        <end position="148"/>
    </location>
</feature>
<feature type="transmembrane region" description="Helical" evidence="1">
    <location>
        <begin position="38"/>
        <end position="57"/>
    </location>
</feature>